<proteinExistence type="predicted"/>
<accession>A0A2Z5FWT6</accession>
<gene>
    <name evidence="1" type="ORF">ACPOL_2002</name>
</gene>
<dbReference type="KEGG" id="abas:ACPOL_2002"/>
<name>A0A2Z5FWT6_9BACT</name>
<organism evidence="1 2">
    <name type="scientific">Acidisarcina polymorpha</name>
    <dbReference type="NCBI Taxonomy" id="2211140"/>
    <lineage>
        <taxon>Bacteria</taxon>
        <taxon>Pseudomonadati</taxon>
        <taxon>Acidobacteriota</taxon>
        <taxon>Terriglobia</taxon>
        <taxon>Terriglobales</taxon>
        <taxon>Acidobacteriaceae</taxon>
        <taxon>Acidisarcina</taxon>
    </lineage>
</organism>
<dbReference type="EMBL" id="CP030840">
    <property type="protein sequence ID" value="AXC11338.1"/>
    <property type="molecule type" value="Genomic_DNA"/>
</dbReference>
<evidence type="ECO:0000313" key="2">
    <source>
        <dbReference type="Proteomes" id="UP000253606"/>
    </source>
</evidence>
<dbReference type="AlphaFoldDB" id="A0A2Z5FWT6"/>
<protein>
    <submittedName>
        <fullName evidence="1">Uncharacterized protein</fullName>
    </submittedName>
</protein>
<dbReference type="Proteomes" id="UP000253606">
    <property type="component" value="Chromosome"/>
</dbReference>
<evidence type="ECO:0000313" key="1">
    <source>
        <dbReference type="EMBL" id="AXC11338.1"/>
    </source>
</evidence>
<reference evidence="1 2" key="1">
    <citation type="journal article" date="2018" name="Front. Microbiol.">
        <title>Hydrolytic Capabilities as a Key to Environmental Success: Chitinolytic and Cellulolytic Acidobacteria From Acidic Sub-arctic Soils and Boreal Peatlands.</title>
        <authorList>
            <person name="Belova S.E."/>
            <person name="Ravin N.V."/>
            <person name="Pankratov T.A."/>
            <person name="Rakitin A.L."/>
            <person name="Ivanova A.A."/>
            <person name="Beletsky A.V."/>
            <person name="Mardanov A.V."/>
            <person name="Sinninghe Damste J.S."/>
            <person name="Dedysh S.N."/>
        </authorList>
    </citation>
    <scope>NUCLEOTIDE SEQUENCE [LARGE SCALE GENOMIC DNA]</scope>
    <source>
        <strain evidence="1 2">SBC82</strain>
    </source>
</reference>
<sequence>MLQVQGQAGRSLAMQLTALQPGLDWPFAAQNTSYETQAFAGMMSMTME</sequence>
<keyword evidence="2" id="KW-1185">Reference proteome</keyword>